<dbReference type="EMBL" id="CAJFCV020000004">
    <property type="protein sequence ID" value="CAG9115858.1"/>
    <property type="molecule type" value="Genomic_DNA"/>
</dbReference>
<protein>
    <submittedName>
        <fullName evidence="1">(pine wood nematode) hypothetical protein</fullName>
    </submittedName>
</protein>
<reference evidence="1" key="1">
    <citation type="submission" date="2020-09" db="EMBL/GenBank/DDBJ databases">
        <authorList>
            <person name="Kikuchi T."/>
        </authorList>
    </citation>
    <scope>NUCLEOTIDE SEQUENCE</scope>
    <source>
        <strain evidence="1">Ka4C1</strain>
    </source>
</reference>
<dbReference type="Proteomes" id="UP000582659">
    <property type="component" value="Unassembled WGS sequence"/>
</dbReference>
<dbReference type="Proteomes" id="UP000659654">
    <property type="component" value="Unassembled WGS sequence"/>
</dbReference>
<comment type="caution">
    <text evidence="1">The sequence shown here is derived from an EMBL/GenBank/DDBJ whole genome shotgun (WGS) entry which is preliminary data.</text>
</comment>
<dbReference type="AlphaFoldDB" id="A0A7I8WT15"/>
<sequence>MDTKDDRMLHIGIGSVGRGEKRLFISPGNGSQRVSDVFSGTKGTITEEVSLNLRQVSSKSERRTWESFHDLCQI</sequence>
<organism evidence="1 2">
    <name type="scientific">Bursaphelenchus xylophilus</name>
    <name type="common">Pinewood nematode worm</name>
    <name type="synonym">Aphelenchoides xylophilus</name>
    <dbReference type="NCBI Taxonomy" id="6326"/>
    <lineage>
        <taxon>Eukaryota</taxon>
        <taxon>Metazoa</taxon>
        <taxon>Ecdysozoa</taxon>
        <taxon>Nematoda</taxon>
        <taxon>Chromadorea</taxon>
        <taxon>Rhabditida</taxon>
        <taxon>Tylenchina</taxon>
        <taxon>Tylenchomorpha</taxon>
        <taxon>Aphelenchoidea</taxon>
        <taxon>Aphelenchoididae</taxon>
        <taxon>Bursaphelenchus</taxon>
    </lineage>
</organism>
<accession>A0A7I8WT15</accession>
<keyword evidence="2" id="KW-1185">Reference proteome</keyword>
<evidence type="ECO:0000313" key="1">
    <source>
        <dbReference type="EMBL" id="CAD5226435.1"/>
    </source>
</evidence>
<dbReference type="EMBL" id="CAJFDI010000004">
    <property type="protein sequence ID" value="CAD5226435.1"/>
    <property type="molecule type" value="Genomic_DNA"/>
</dbReference>
<gene>
    <name evidence="1" type="ORF">BXYJ_LOCUS9043</name>
</gene>
<proteinExistence type="predicted"/>
<name>A0A7I8WT15_BURXY</name>
<evidence type="ECO:0000313" key="2">
    <source>
        <dbReference type="Proteomes" id="UP000659654"/>
    </source>
</evidence>